<dbReference type="Proteomes" id="UP000008694">
    <property type="component" value="Unassembled WGS sequence"/>
</dbReference>
<organism evidence="3">
    <name type="scientific">Arabidopsis lyrata subsp. lyrata</name>
    <name type="common">Lyre-leaved rock-cress</name>
    <dbReference type="NCBI Taxonomy" id="81972"/>
    <lineage>
        <taxon>Eukaryota</taxon>
        <taxon>Viridiplantae</taxon>
        <taxon>Streptophyta</taxon>
        <taxon>Embryophyta</taxon>
        <taxon>Tracheophyta</taxon>
        <taxon>Spermatophyta</taxon>
        <taxon>Magnoliopsida</taxon>
        <taxon>eudicotyledons</taxon>
        <taxon>Gunneridae</taxon>
        <taxon>Pentapetalae</taxon>
        <taxon>rosids</taxon>
        <taxon>malvids</taxon>
        <taxon>Brassicales</taxon>
        <taxon>Brassicaceae</taxon>
        <taxon>Camelineae</taxon>
        <taxon>Arabidopsis</taxon>
    </lineage>
</organism>
<evidence type="ECO:0000313" key="2">
    <source>
        <dbReference type="EMBL" id="EFH69407.1"/>
    </source>
</evidence>
<evidence type="ECO:0000256" key="1">
    <source>
        <dbReference type="SAM" id="MobiDB-lite"/>
    </source>
</evidence>
<reference evidence="3" key="1">
    <citation type="journal article" date="2011" name="Nat. Genet.">
        <title>The Arabidopsis lyrata genome sequence and the basis of rapid genome size change.</title>
        <authorList>
            <person name="Hu T.T."/>
            <person name="Pattyn P."/>
            <person name="Bakker E.G."/>
            <person name="Cao J."/>
            <person name="Cheng J.-F."/>
            <person name="Clark R.M."/>
            <person name="Fahlgren N."/>
            <person name="Fawcett J.A."/>
            <person name="Grimwood J."/>
            <person name="Gundlach H."/>
            <person name="Haberer G."/>
            <person name="Hollister J.D."/>
            <person name="Ossowski S."/>
            <person name="Ottilar R.P."/>
            <person name="Salamov A.A."/>
            <person name="Schneeberger K."/>
            <person name="Spannagl M."/>
            <person name="Wang X."/>
            <person name="Yang L."/>
            <person name="Nasrallah M.E."/>
            <person name="Bergelson J."/>
            <person name="Carrington J.C."/>
            <person name="Gaut B.S."/>
            <person name="Schmutz J."/>
            <person name="Mayer K.F.X."/>
            <person name="Van de Peer Y."/>
            <person name="Grigoriev I.V."/>
            <person name="Nordborg M."/>
            <person name="Weigel D."/>
            <person name="Guo Y.-L."/>
        </authorList>
    </citation>
    <scope>NUCLEOTIDE SEQUENCE [LARGE SCALE GENOMIC DNA]</scope>
    <source>
        <strain evidence="3">cv. MN47</strain>
    </source>
</reference>
<accession>D7KJX4</accession>
<dbReference type="EMBL" id="GL348713">
    <property type="protein sequence ID" value="EFH69407.1"/>
    <property type="molecule type" value="Genomic_DNA"/>
</dbReference>
<gene>
    <name evidence="2" type="ORF">ARALYDRAFT_889556</name>
</gene>
<dbReference type="Gramene" id="scaffold_102350.1">
    <property type="protein sequence ID" value="scaffold_102350.1"/>
    <property type="gene ID" value="scaffold_102350.1"/>
</dbReference>
<evidence type="ECO:0000313" key="3">
    <source>
        <dbReference type="Proteomes" id="UP000008694"/>
    </source>
</evidence>
<dbReference type="HOGENOM" id="CLU_2963948_0_0_1"/>
<keyword evidence="3" id="KW-1185">Reference proteome</keyword>
<protein>
    <submittedName>
        <fullName evidence="2">Predicted protein</fullName>
    </submittedName>
</protein>
<feature type="compositionally biased region" description="Basic and acidic residues" evidence="1">
    <location>
        <begin position="11"/>
        <end position="21"/>
    </location>
</feature>
<name>D7KJX4_ARALL</name>
<sequence length="59" mass="6787">MKSQDRSTGMSRDRRETSLVKSEPFDGKRAFSYNPFLWDVSDAFALLRFTSVANPEPSR</sequence>
<dbReference type="AlphaFoldDB" id="D7KJX4"/>
<proteinExistence type="predicted"/>
<feature type="region of interest" description="Disordered" evidence="1">
    <location>
        <begin position="1"/>
        <end position="21"/>
    </location>
</feature>
<feature type="compositionally biased region" description="Polar residues" evidence="1">
    <location>
        <begin position="1"/>
        <end position="10"/>
    </location>
</feature>